<feature type="domain" description="Ig-like" evidence="10">
    <location>
        <begin position="538"/>
        <end position="640"/>
    </location>
</feature>
<sequence length="1056" mass="120229">MASDPGMYHIPPSDFFFTCFLTNKSSNFLLLAEVLQNTSDSSGNEDASGGKQYFPCNSMPDFQSEENISCCLWDHLHTNLSHQMGFAGLRKTVLPGFVSDVKLKDFTWKVQCLFEEKVSLLICDLQTLPETNTITTDYQVNLHYTLFSKRELRGTAGCKCFGYERCECVVPSVTLNDSCVLWIEILNAMKTLQSPFMSVTPSHIGKPDPPAELKAEITEHGKLKVFWSKPSSVHYELQYQVRCYWKSAETNSEVYLFVKENSVIIGDVQPCTELSVEIRCKKLHGSAIWSNWSEAWAMNTQDVFYFPQKSLVSSGSNVSVYCMFCDKEKKVPSKNITWWINFGKMIPEDHYTPINKYISKVSLIDLKTTKPKGKFRYDPLHCCINHNECHHRYAEIYVLDLNIRISCETDGNQKTMICRWSLKNITLPEGITPQLKYYRVSAEVKESSGHLYVTWKRPTLPSTDLQFQLRYCVKKQGSLWKDLVISEEESVDIKVSDPCALYTVQVRSRRMDGAGYWSDWSTPVHTVGRDIRAPLQGPAFWGIAQNYPMHKGDSVSLLWQPLQPHHSLCTVNGYEVIHHNAKNATWSKYVGNATKYTFILSEDSVKVTVLAINSLGYSSKNSNLTFSCEMSTVNTVKSLNVYYINSTCALAVWAVLPTSYITLKFIFEWKNLGNIEQMRWINIPRNVSRFYIEDTFFPIEKYLFSLYPVFAEGIGSPKVIEGFTKLHLTEARKDNGLYVVLPIIGFSALLLMGTILLSHQRMKQIFWKDVPNPKHCSWAQGVNFEKPDTLENIFLKHNTHLATGSHLFLEPEAIFEDVKIDTEGQNEGFDKILTDDGLFILTEETDHDSACSSSHFSSGCASEVDHQEMVYSSICQSSIKYATIINNTQQCRQYNTERKTSVSSFDGCLLGNSSIVIGSHGMEKEAFLLLGLTEQANAMSSVSTVSSEGFSESLDHDENFTDGLEKNLYYLEFGSVEQCEQQNFFPEKNLVTYPFQENISYKEIELKIINSSEFIDSSHDIKSSFKKALLCYMPQFQTHFSKLPGEKESEIFHSCT</sequence>
<evidence type="ECO:0000256" key="9">
    <source>
        <dbReference type="SAM" id="Phobius"/>
    </source>
</evidence>
<feature type="domain" description="Fibronectin type-III" evidence="11">
    <location>
        <begin position="209"/>
        <end position="303"/>
    </location>
</feature>
<dbReference type="CDD" id="cd00063">
    <property type="entry name" value="FN3"/>
    <property type="match status" value="2"/>
</dbReference>
<evidence type="ECO:0000256" key="5">
    <source>
        <dbReference type="ARBA" id="ARBA00023136"/>
    </source>
</evidence>
<evidence type="ECO:0000256" key="3">
    <source>
        <dbReference type="ARBA" id="ARBA00022729"/>
    </source>
</evidence>
<dbReference type="InterPro" id="IPR010457">
    <property type="entry name" value="IgC2-like_lig-bd"/>
</dbReference>
<dbReference type="OrthoDB" id="8964127at2759"/>
<dbReference type="PROSITE" id="PS50853">
    <property type="entry name" value="FN3"/>
    <property type="match status" value="2"/>
</dbReference>
<dbReference type="InterPro" id="IPR003961">
    <property type="entry name" value="FN3_dom"/>
</dbReference>
<accession>A0A8T2J373</accession>
<evidence type="ECO:0000256" key="6">
    <source>
        <dbReference type="ARBA" id="ARBA00023170"/>
    </source>
</evidence>
<evidence type="ECO:0000256" key="7">
    <source>
        <dbReference type="ARBA" id="ARBA00023180"/>
    </source>
</evidence>
<protein>
    <recommendedName>
        <fullName evidence="14">Leptin receptor</fullName>
    </recommendedName>
</protein>
<dbReference type="PROSITE" id="PS50835">
    <property type="entry name" value="IG_LIKE"/>
    <property type="match status" value="1"/>
</dbReference>
<dbReference type="SUPFAM" id="SSF49265">
    <property type="entry name" value="Fibronectin type III"/>
    <property type="match status" value="2"/>
</dbReference>
<evidence type="ECO:0000256" key="8">
    <source>
        <dbReference type="ARBA" id="ARBA00023319"/>
    </source>
</evidence>
<dbReference type="InterPro" id="IPR041182">
    <property type="entry name" value="LEP-R_IGD"/>
</dbReference>
<dbReference type="GO" id="GO:0004896">
    <property type="term" value="F:cytokine receptor activity"/>
    <property type="evidence" value="ECO:0007669"/>
    <property type="project" value="TreeGrafter"/>
</dbReference>
<evidence type="ECO:0000259" key="11">
    <source>
        <dbReference type="PROSITE" id="PS50853"/>
    </source>
</evidence>
<evidence type="ECO:0000259" key="10">
    <source>
        <dbReference type="PROSITE" id="PS50835"/>
    </source>
</evidence>
<dbReference type="Pfam" id="PF06328">
    <property type="entry name" value="Lep_receptor_Ig"/>
    <property type="match status" value="1"/>
</dbReference>
<keyword evidence="7" id="KW-0325">Glycoprotein</keyword>
<dbReference type="PANTHER" id="PTHR23037:SF44">
    <property type="entry name" value="LEPTIN RECEPTOR"/>
    <property type="match status" value="1"/>
</dbReference>
<dbReference type="PANTHER" id="PTHR23037">
    <property type="entry name" value="CYTOKINE RECEPTOR"/>
    <property type="match status" value="1"/>
</dbReference>
<keyword evidence="13" id="KW-1185">Reference proteome</keyword>
<dbReference type="SMART" id="SM00060">
    <property type="entry name" value="FN3"/>
    <property type="match status" value="2"/>
</dbReference>
<comment type="caution">
    <text evidence="12">The sequence shown here is derived from an EMBL/GenBank/DDBJ whole genome shotgun (WGS) entry which is preliminary data.</text>
</comment>
<dbReference type="EMBL" id="JAACNH010000007">
    <property type="protein sequence ID" value="KAG8437131.1"/>
    <property type="molecule type" value="Genomic_DNA"/>
</dbReference>
<dbReference type="Pfam" id="PF18589">
    <property type="entry name" value="ObR_Ig"/>
    <property type="match status" value="2"/>
</dbReference>
<evidence type="ECO:0000256" key="1">
    <source>
        <dbReference type="ARBA" id="ARBA00004479"/>
    </source>
</evidence>
<proteinExistence type="predicted"/>
<evidence type="ECO:0008006" key="14">
    <source>
        <dbReference type="Google" id="ProtNLM"/>
    </source>
</evidence>
<dbReference type="Gene3D" id="2.60.40.10">
    <property type="entry name" value="Immunoglobulins"/>
    <property type="match status" value="6"/>
</dbReference>
<feature type="transmembrane region" description="Helical" evidence="9">
    <location>
        <begin position="736"/>
        <end position="758"/>
    </location>
</feature>
<gene>
    <name evidence="12" type="ORF">GDO86_007996</name>
</gene>
<feature type="domain" description="Fibronectin type-III" evidence="11">
    <location>
        <begin position="436"/>
        <end position="529"/>
    </location>
</feature>
<keyword evidence="3" id="KW-0732">Signal</keyword>
<evidence type="ECO:0000313" key="13">
    <source>
        <dbReference type="Proteomes" id="UP000812440"/>
    </source>
</evidence>
<evidence type="ECO:0000313" key="12">
    <source>
        <dbReference type="EMBL" id="KAG8437131.1"/>
    </source>
</evidence>
<keyword evidence="8" id="KW-0393">Immunoglobulin domain</keyword>
<dbReference type="InterPro" id="IPR036116">
    <property type="entry name" value="FN3_sf"/>
</dbReference>
<keyword evidence="6" id="KW-0675">Receptor</keyword>
<dbReference type="InterPro" id="IPR007110">
    <property type="entry name" value="Ig-like_dom"/>
</dbReference>
<keyword evidence="5 9" id="KW-0472">Membrane</keyword>
<keyword evidence="2 9" id="KW-0812">Transmembrane</keyword>
<comment type="subcellular location">
    <subcellularLocation>
        <location evidence="1">Membrane</location>
        <topology evidence="1">Single-pass type I membrane protein</topology>
    </subcellularLocation>
</comment>
<dbReference type="GO" id="GO:0009897">
    <property type="term" value="C:external side of plasma membrane"/>
    <property type="evidence" value="ECO:0007669"/>
    <property type="project" value="TreeGrafter"/>
</dbReference>
<keyword evidence="4 9" id="KW-1133">Transmembrane helix</keyword>
<dbReference type="InterPro" id="IPR013783">
    <property type="entry name" value="Ig-like_fold"/>
</dbReference>
<dbReference type="Proteomes" id="UP000812440">
    <property type="component" value="Chromosome 4"/>
</dbReference>
<dbReference type="AlphaFoldDB" id="A0A8T2J373"/>
<reference evidence="12" key="1">
    <citation type="thesis" date="2020" institute="ProQuest LLC" country="789 East Eisenhower Parkway, Ann Arbor, MI, USA">
        <title>Comparative Genomics and Chromosome Evolution.</title>
        <authorList>
            <person name="Mudd A.B."/>
        </authorList>
    </citation>
    <scope>NUCLEOTIDE SEQUENCE</scope>
    <source>
        <strain evidence="12">Female2</strain>
        <tissue evidence="12">Blood</tissue>
    </source>
</reference>
<evidence type="ECO:0000256" key="2">
    <source>
        <dbReference type="ARBA" id="ARBA00022692"/>
    </source>
</evidence>
<organism evidence="12 13">
    <name type="scientific">Hymenochirus boettgeri</name>
    <name type="common">Congo dwarf clawed frog</name>
    <dbReference type="NCBI Taxonomy" id="247094"/>
    <lineage>
        <taxon>Eukaryota</taxon>
        <taxon>Metazoa</taxon>
        <taxon>Chordata</taxon>
        <taxon>Craniata</taxon>
        <taxon>Vertebrata</taxon>
        <taxon>Euteleostomi</taxon>
        <taxon>Amphibia</taxon>
        <taxon>Batrachia</taxon>
        <taxon>Anura</taxon>
        <taxon>Pipoidea</taxon>
        <taxon>Pipidae</taxon>
        <taxon>Pipinae</taxon>
        <taxon>Hymenochirus</taxon>
    </lineage>
</organism>
<evidence type="ECO:0000256" key="4">
    <source>
        <dbReference type="ARBA" id="ARBA00022989"/>
    </source>
</evidence>
<name>A0A8T2J373_9PIPI</name>